<dbReference type="Gene3D" id="2.10.109.10">
    <property type="entry name" value="Umud Fragment, subunit A"/>
    <property type="match status" value="1"/>
</dbReference>
<comment type="caution">
    <text evidence="4">The sequence shown here is derived from an EMBL/GenBank/DDBJ whole genome shotgun (WGS) entry which is preliminary data.</text>
</comment>
<proteinExistence type="predicted"/>
<dbReference type="SUPFAM" id="SSF51306">
    <property type="entry name" value="LexA/Signal peptidase"/>
    <property type="match status" value="1"/>
</dbReference>
<evidence type="ECO:0000256" key="2">
    <source>
        <dbReference type="ARBA" id="ARBA00022801"/>
    </source>
</evidence>
<dbReference type="EMBL" id="JZDQ02000037">
    <property type="protein sequence ID" value="OIJ24506.1"/>
    <property type="molecule type" value="Genomic_DNA"/>
</dbReference>
<gene>
    <name evidence="4" type="ORF">UG56_022195</name>
</gene>
<evidence type="ECO:0000313" key="4">
    <source>
        <dbReference type="EMBL" id="OIJ24506.1"/>
    </source>
</evidence>
<keyword evidence="2" id="KW-0378">Hydrolase</keyword>
<dbReference type="CDD" id="cd06462">
    <property type="entry name" value="Peptidase_S24_S26"/>
    <property type="match status" value="1"/>
</dbReference>
<dbReference type="PROSITE" id="PS00501">
    <property type="entry name" value="SPASE_I_1"/>
    <property type="match status" value="1"/>
</dbReference>
<feature type="domain" description="Peptidase S24/S26A/S26B/S26C" evidence="3">
    <location>
        <begin position="13"/>
        <end position="86"/>
    </location>
</feature>
<dbReference type="InterPro" id="IPR019756">
    <property type="entry name" value="Pept_S26A_signal_pept_1_Ser-AS"/>
</dbReference>
<dbReference type="Proteomes" id="UP000033772">
    <property type="component" value="Unassembled WGS sequence"/>
</dbReference>
<dbReference type="RefSeq" id="WP_045548785.1">
    <property type="nucleotide sequence ID" value="NZ_JZDQ02000037.1"/>
</dbReference>
<name>A0A1J4MZ17_9ACTN</name>
<evidence type="ECO:0000259" key="3">
    <source>
        <dbReference type="Pfam" id="PF00717"/>
    </source>
</evidence>
<dbReference type="GO" id="GO:0006508">
    <property type="term" value="P:proteolysis"/>
    <property type="evidence" value="ECO:0007669"/>
    <property type="project" value="UniProtKB-KW"/>
</dbReference>
<dbReference type="AlphaFoldDB" id="A0A1J4MZ17"/>
<dbReference type="Pfam" id="PF00717">
    <property type="entry name" value="Peptidase_S24"/>
    <property type="match status" value="1"/>
</dbReference>
<reference evidence="4" key="1">
    <citation type="submission" date="2016-10" db="EMBL/GenBank/DDBJ databases">
        <title>Draft Genome Sequence of Nocardioides luteus Strain BAFB, an Alkane-Degrading Bacterium Isolated from JP-7 Polluted Soil.</title>
        <authorList>
            <person name="Brown L."/>
            <person name="Ruiz O.N."/>
            <person name="Gunasekera T."/>
        </authorList>
    </citation>
    <scope>NUCLEOTIDE SEQUENCE [LARGE SCALE GENOMIC DNA]</scope>
    <source>
        <strain evidence="4">BAFB</strain>
    </source>
</reference>
<dbReference type="InterPro" id="IPR036286">
    <property type="entry name" value="LexA/Signal_pep-like_sf"/>
</dbReference>
<keyword evidence="1" id="KW-0645">Protease</keyword>
<evidence type="ECO:0000256" key="1">
    <source>
        <dbReference type="ARBA" id="ARBA00022670"/>
    </source>
</evidence>
<dbReference type="GO" id="GO:0004252">
    <property type="term" value="F:serine-type endopeptidase activity"/>
    <property type="evidence" value="ECO:0007669"/>
    <property type="project" value="InterPro"/>
</dbReference>
<keyword evidence="5" id="KW-1185">Reference proteome</keyword>
<dbReference type="STRING" id="1844.UG56_022195"/>
<accession>A0A1J4MZ17</accession>
<dbReference type="OrthoDB" id="1467636at2"/>
<organism evidence="4 5">
    <name type="scientific">Nocardioides luteus</name>
    <dbReference type="NCBI Taxonomy" id="1844"/>
    <lineage>
        <taxon>Bacteria</taxon>
        <taxon>Bacillati</taxon>
        <taxon>Actinomycetota</taxon>
        <taxon>Actinomycetes</taxon>
        <taxon>Propionibacteriales</taxon>
        <taxon>Nocardioidaceae</taxon>
        <taxon>Nocardioides</taxon>
    </lineage>
</organism>
<dbReference type="InterPro" id="IPR015927">
    <property type="entry name" value="Peptidase_S24_S26A/B/C"/>
</dbReference>
<evidence type="ECO:0000313" key="5">
    <source>
        <dbReference type="Proteomes" id="UP000033772"/>
    </source>
</evidence>
<sequence length="124" mass="13202">MDDTAARAPRHSWGMAKVVGVSMEPTLRAGDRLWVSYGRTPVAGCVVVARLADGAVVVKRAVERRTTASGRSGWWLLSDNPAVPGVIDSRHRGPVADADVLGVVVGRLWPRPGVLGASLHEDSR</sequence>
<protein>
    <submittedName>
        <fullName evidence="4">Peptidase S24</fullName>
    </submittedName>
</protein>
<dbReference type="GO" id="GO:0016020">
    <property type="term" value="C:membrane"/>
    <property type="evidence" value="ECO:0007669"/>
    <property type="project" value="InterPro"/>
</dbReference>